<sequence>MSTLSPFASLKKSVVVAIDMADYPHDPKSVNGVNFYALDDKQIEVLDTKPHSPTDYFFGYWFKLNPRMRLDPIGHLEHRHGSAGYACSGSRIYCAGGFDNACEKCSGREWGRGRQDVYCWSSFTGSVTALPEMNSRRREPQLVALKGTLFAIGGVNSNVCPPTFSNFIEYYEEGNSCWIQVETPPGCVNLYEFVCGVWEEHNLIVFGSADCASLVVLRVQYGDDDDDEAGCCRIFQFQWFQSVVRFDVESLGQCIGSEPAIVSKGRMMWLDTRDGTTLVVLNCYTGEYFCHDLAEQGVLPSPKRDYHTVLVALEDEQIGLVWRDPNSYVVGETKDPSAILELIQVYPGPADMFEVVKSQGAQAGLHFTKFRVGKTCLVIDSHIRSFPPGHYNHVLTAILVEIATTETKH</sequence>
<organism evidence="1 2">
    <name type="scientific">Cuscuta australis</name>
    <dbReference type="NCBI Taxonomy" id="267555"/>
    <lineage>
        <taxon>Eukaryota</taxon>
        <taxon>Viridiplantae</taxon>
        <taxon>Streptophyta</taxon>
        <taxon>Embryophyta</taxon>
        <taxon>Tracheophyta</taxon>
        <taxon>Spermatophyta</taxon>
        <taxon>Magnoliopsida</taxon>
        <taxon>eudicotyledons</taxon>
        <taxon>Gunneridae</taxon>
        <taxon>Pentapetalae</taxon>
        <taxon>asterids</taxon>
        <taxon>lamiids</taxon>
        <taxon>Solanales</taxon>
        <taxon>Convolvulaceae</taxon>
        <taxon>Cuscuteae</taxon>
        <taxon>Cuscuta</taxon>
        <taxon>Cuscuta subgen. Grammica</taxon>
        <taxon>Cuscuta sect. Cleistogrammica</taxon>
    </lineage>
</organism>
<dbReference type="AlphaFoldDB" id="A0A328DCQ5"/>
<accession>A0A328DCQ5</accession>
<evidence type="ECO:0000313" key="1">
    <source>
        <dbReference type="EMBL" id="RAL43642.1"/>
    </source>
</evidence>
<reference evidence="1 2" key="1">
    <citation type="submission" date="2018-06" db="EMBL/GenBank/DDBJ databases">
        <title>The Genome of Cuscuta australis (Dodder) Provides Insight into the Evolution of Plant Parasitism.</title>
        <authorList>
            <person name="Liu H."/>
        </authorList>
    </citation>
    <scope>NUCLEOTIDE SEQUENCE [LARGE SCALE GENOMIC DNA]</scope>
    <source>
        <strain evidence="2">cv. Yunnan</strain>
        <tissue evidence="1">Vines</tissue>
    </source>
</reference>
<keyword evidence="2" id="KW-1185">Reference proteome</keyword>
<comment type="caution">
    <text evidence="1">The sequence shown here is derived from an EMBL/GenBank/DDBJ whole genome shotgun (WGS) entry which is preliminary data.</text>
</comment>
<gene>
    <name evidence="1" type="ORF">DM860_017498</name>
</gene>
<name>A0A328DCQ5_9ASTE</name>
<dbReference type="InterPro" id="IPR015915">
    <property type="entry name" value="Kelch-typ_b-propeller"/>
</dbReference>
<dbReference type="SUPFAM" id="SSF117281">
    <property type="entry name" value="Kelch motif"/>
    <property type="match status" value="1"/>
</dbReference>
<evidence type="ECO:0000313" key="2">
    <source>
        <dbReference type="Proteomes" id="UP000249390"/>
    </source>
</evidence>
<dbReference type="Proteomes" id="UP000249390">
    <property type="component" value="Unassembled WGS sequence"/>
</dbReference>
<proteinExistence type="predicted"/>
<protein>
    <submittedName>
        <fullName evidence="1">Uncharacterized protein</fullName>
    </submittedName>
</protein>
<dbReference type="EMBL" id="NQVE01000153">
    <property type="protein sequence ID" value="RAL43642.1"/>
    <property type="molecule type" value="Genomic_DNA"/>
</dbReference>
<dbReference type="Gene3D" id="2.120.10.80">
    <property type="entry name" value="Kelch-type beta propeller"/>
    <property type="match status" value="1"/>
</dbReference>